<keyword evidence="2" id="KW-1185">Reference proteome</keyword>
<protein>
    <submittedName>
        <fullName evidence="1">DUF2442 domain-containing protein</fullName>
    </submittedName>
</protein>
<dbReference type="AlphaFoldDB" id="A0A6I2L6M0"/>
<dbReference type="Proteomes" id="UP000433309">
    <property type="component" value="Unassembled WGS sequence"/>
</dbReference>
<dbReference type="InterPro" id="IPR018841">
    <property type="entry name" value="DUF2442"/>
</dbReference>
<name>A0A6I2L6M0_9BURK</name>
<proteinExistence type="predicted"/>
<comment type="caution">
    <text evidence="1">The sequence shown here is derived from an EMBL/GenBank/DDBJ whole genome shotgun (WGS) entry which is preliminary data.</text>
</comment>
<sequence>MNTSTVTDERIKLVSFEGNALTVYLMDGRRISTPLAWYPRLMNAQPEQLEKWEICGAGYGIHWEQLDEDLSVEGMLRGLSAIQSRCQASS</sequence>
<dbReference type="Gene3D" id="3.30.2020.40">
    <property type="entry name" value="Uncharacterised protein PF10387, DUF2442"/>
    <property type="match status" value="1"/>
</dbReference>
<reference evidence="1 2" key="1">
    <citation type="submission" date="2019-11" db="EMBL/GenBank/DDBJ databases">
        <title>Novel species isolated from a subtropical stream in China.</title>
        <authorList>
            <person name="Lu H."/>
        </authorList>
    </citation>
    <scope>NUCLEOTIDE SEQUENCE [LARGE SCALE GENOMIC DNA]</scope>
    <source>
        <strain evidence="1 2">FT80W</strain>
    </source>
</reference>
<evidence type="ECO:0000313" key="2">
    <source>
        <dbReference type="Proteomes" id="UP000433309"/>
    </source>
</evidence>
<evidence type="ECO:0000313" key="1">
    <source>
        <dbReference type="EMBL" id="MRW93788.1"/>
    </source>
</evidence>
<gene>
    <name evidence="1" type="ORF">GJ699_27710</name>
</gene>
<accession>A0A6I2L6M0</accession>
<dbReference type="EMBL" id="WKJK01000019">
    <property type="protein sequence ID" value="MRW93788.1"/>
    <property type="molecule type" value="Genomic_DNA"/>
</dbReference>
<organism evidence="1 2">
    <name type="scientific">Duganella guangzhouensis</name>
    <dbReference type="NCBI Taxonomy" id="2666084"/>
    <lineage>
        <taxon>Bacteria</taxon>
        <taxon>Pseudomonadati</taxon>
        <taxon>Pseudomonadota</taxon>
        <taxon>Betaproteobacteria</taxon>
        <taxon>Burkholderiales</taxon>
        <taxon>Oxalobacteraceae</taxon>
        <taxon>Telluria group</taxon>
        <taxon>Duganella</taxon>
    </lineage>
</organism>
<dbReference type="RefSeq" id="WP_154382545.1">
    <property type="nucleotide sequence ID" value="NZ_WKJK01000019.1"/>
</dbReference>
<dbReference type="Pfam" id="PF10387">
    <property type="entry name" value="DUF2442"/>
    <property type="match status" value="1"/>
</dbReference>